<evidence type="ECO:0000256" key="1">
    <source>
        <dbReference type="SAM" id="Phobius"/>
    </source>
</evidence>
<dbReference type="Proteomes" id="UP000252669">
    <property type="component" value="Unassembled WGS sequence"/>
</dbReference>
<feature type="transmembrane region" description="Helical" evidence="1">
    <location>
        <begin position="222"/>
        <end position="240"/>
    </location>
</feature>
<feature type="transmembrane region" description="Helical" evidence="1">
    <location>
        <begin position="170"/>
        <end position="191"/>
    </location>
</feature>
<protein>
    <submittedName>
        <fullName evidence="2">DUF4857 domain-containing protein</fullName>
    </submittedName>
</protein>
<dbReference type="InterPro" id="IPR032333">
    <property type="entry name" value="DUF4857"/>
</dbReference>
<keyword evidence="3" id="KW-1185">Reference proteome</keyword>
<accession>A0A366MVQ1</accession>
<feature type="transmembrane region" description="Helical" evidence="1">
    <location>
        <begin position="197"/>
        <end position="215"/>
    </location>
</feature>
<dbReference type="EMBL" id="PDKB01000004">
    <property type="protein sequence ID" value="RBQ29674.1"/>
    <property type="molecule type" value="Genomic_DNA"/>
</dbReference>
<gene>
    <name evidence="2" type="ORF">CRU91_03495</name>
</gene>
<dbReference type="RefSeq" id="WP_113893425.1">
    <property type="nucleotide sequence ID" value="NZ_JANJGA010000007.1"/>
</dbReference>
<evidence type="ECO:0000313" key="2">
    <source>
        <dbReference type="EMBL" id="RBQ29674.1"/>
    </source>
</evidence>
<comment type="caution">
    <text evidence="2">The sequence shown here is derived from an EMBL/GenBank/DDBJ whole genome shotgun (WGS) entry which is preliminary data.</text>
</comment>
<dbReference type="AlphaFoldDB" id="A0A366MVQ1"/>
<feature type="transmembrane region" description="Helical" evidence="1">
    <location>
        <begin position="62"/>
        <end position="80"/>
    </location>
</feature>
<evidence type="ECO:0000313" key="3">
    <source>
        <dbReference type="Proteomes" id="UP000252669"/>
    </source>
</evidence>
<dbReference type="Pfam" id="PF16149">
    <property type="entry name" value="DUF4857"/>
    <property type="match status" value="1"/>
</dbReference>
<sequence>MLKSIFLKEFMKLKYFLILSIIFYIILLSYYYFKLNFEFSTIEPESMMWYKFAQLENKPYSYFLYFYMIFGTTFAFAQFLPEIIQKRVKLTIHLPLSLAKITFYHVTISIIIILLLSSIFSILLLMVNNQYYPKELVEIMIKDSFAFSLISIISYSLVSALIIEQNKKVFILKLVIFILFIFLSIKSRFFIQDFSLFFALIIFSPFILLDSFYSIKHQRLGKIYTSAFAIFLTIFIYFSYENYEKNYQKEFYKYYIFYSDIEEDFVYQKNFGAHQFEYGIKNSKTFSQKEYEDTLPFVYYRNLELQNRLPVVIKDRIFNKDEIRDAKLSFDYQPRYLEEKEIDFFPLFNPQSTVAMIKFAEEFFGFFNKEVKIYDFDNKYLEESSNKLSKNLQELNFVFPAKKIFGKPTNIKPFDLGYLIIDNDNKMFNLRKYDNKIILKEIKKDKDIEVEYIYISENRQKNFSGYAIDKNNNFYLLTWDFEFLKLDLPKFDYKNMRLRFISEPTHYLVRYDDGKNYFAVRFSKDNLQKLNEIKFED</sequence>
<feature type="transmembrane region" description="Helical" evidence="1">
    <location>
        <begin position="101"/>
        <end position="125"/>
    </location>
</feature>
<feature type="transmembrane region" description="Helical" evidence="1">
    <location>
        <begin position="12"/>
        <end position="33"/>
    </location>
</feature>
<keyword evidence="1" id="KW-1133">Transmembrane helix</keyword>
<feature type="transmembrane region" description="Helical" evidence="1">
    <location>
        <begin position="145"/>
        <end position="163"/>
    </location>
</feature>
<organism evidence="2 3">
    <name type="scientific">Aliarcobacter vitoriensis</name>
    <dbReference type="NCBI Taxonomy" id="2011099"/>
    <lineage>
        <taxon>Bacteria</taxon>
        <taxon>Pseudomonadati</taxon>
        <taxon>Campylobacterota</taxon>
        <taxon>Epsilonproteobacteria</taxon>
        <taxon>Campylobacterales</taxon>
        <taxon>Arcobacteraceae</taxon>
        <taxon>Aliarcobacter</taxon>
    </lineage>
</organism>
<name>A0A366MVQ1_9BACT</name>
<proteinExistence type="predicted"/>
<reference evidence="2 3" key="1">
    <citation type="submission" date="2017-10" db="EMBL/GenBank/DDBJ databases">
        <title>Genomics of the genus Arcobacter.</title>
        <authorList>
            <person name="Perez-Cataluna A."/>
            <person name="Figueras M.J."/>
        </authorList>
    </citation>
    <scope>NUCLEOTIDE SEQUENCE [LARGE SCALE GENOMIC DNA]</scope>
    <source>
        <strain evidence="2 3">CECT 9230</strain>
    </source>
</reference>
<keyword evidence="1" id="KW-0812">Transmembrane</keyword>
<dbReference type="OrthoDB" id="5365245at2"/>
<keyword evidence="1" id="KW-0472">Membrane</keyword>